<dbReference type="EMBL" id="ASPP01018050">
    <property type="protein sequence ID" value="ETO16601.1"/>
    <property type="molecule type" value="Genomic_DNA"/>
</dbReference>
<protein>
    <submittedName>
        <fullName evidence="1">Uncharacterized protein</fullName>
    </submittedName>
</protein>
<gene>
    <name evidence="1" type="ORF">RFI_20738</name>
</gene>
<organism evidence="1 2">
    <name type="scientific">Reticulomyxa filosa</name>
    <dbReference type="NCBI Taxonomy" id="46433"/>
    <lineage>
        <taxon>Eukaryota</taxon>
        <taxon>Sar</taxon>
        <taxon>Rhizaria</taxon>
        <taxon>Retaria</taxon>
        <taxon>Foraminifera</taxon>
        <taxon>Monothalamids</taxon>
        <taxon>Reticulomyxidae</taxon>
        <taxon>Reticulomyxa</taxon>
    </lineage>
</organism>
<keyword evidence="2" id="KW-1185">Reference proteome</keyword>
<name>X6MSD9_RETFI</name>
<dbReference type="AlphaFoldDB" id="X6MSD9"/>
<accession>X6MSD9</accession>
<reference evidence="1 2" key="1">
    <citation type="journal article" date="2013" name="Curr. Biol.">
        <title>The Genome of the Foraminiferan Reticulomyxa filosa.</title>
        <authorList>
            <person name="Glockner G."/>
            <person name="Hulsmann N."/>
            <person name="Schleicher M."/>
            <person name="Noegel A.A."/>
            <person name="Eichinger L."/>
            <person name="Gallinger C."/>
            <person name="Pawlowski J."/>
            <person name="Sierra R."/>
            <person name="Euteneuer U."/>
            <person name="Pillet L."/>
            <person name="Moustafa A."/>
            <person name="Platzer M."/>
            <person name="Groth M."/>
            <person name="Szafranski K."/>
            <person name="Schliwa M."/>
        </authorList>
    </citation>
    <scope>NUCLEOTIDE SEQUENCE [LARGE SCALE GENOMIC DNA]</scope>
</reference>
<evidence type="ECO:0000313" key="1">
    <source>
        <dbReference type="EMBL" id="ETO16601.1"/>
    </source>
</evidence>
<dbReference type="Proteomes" id="UP000023152">
    <property type="component" value="Unassembled WGS sequence"/>
</dbReference>
<comment type="caution">
    <text evidence="1">The sequence shown here is derived from an EMBL/GenBank/DDBJ whole genome shotgun (WGS) entry which is preliminary data.</text>
</comment>
<evidence type="ECO:0000313" key="2">
    <source>
        <dbReference type="Proteomes" id="UP000023152"/>
    </source>
</evidence>
<sequence length="141" mass="16135">MSCNPDKKPEIELLSAKLLEERQHWENVKKCMNEIVSLVHNAILAKNANKPTIVEKHTATRVDKLTHFEKLLSGLSEESKTKNSTAITEAKALAEELAKDLSQQELGELNLRIGRFTSQIERIRTALLQEYKQQKKNEENQ</sequence>
<proteinExistence type="predicted"/>